<dbReference type="Gene3D" id="1.25.40.10">
    <property type="entry name" value="Tetratricopeptide repeat domain"/>
    <property type="match status" value="1"/>
</dbReference>
<dbReference type="Proteomes" id="UP000604475">
    <property type="component" value="Unassembled WGS sequence"/>
</dbReference>
<comment type="caution">
    <text evidence="3">The sequence shown here is derived from an EMBL/GenBank/DDBJ whole genome shotgun (WGS) entry which is preliminary data.</text>
</comment>
<dbReference type="InterPro" id="IPR018392">
    <property type="entry name" value="LysM"/>
</dbReference>
<dbReference type="Gene3D" id="3.10.350.10">
    <property type="entry name" value="LysM domain"/>
    <property type="match status" value="1"/>
</dbReference>
<dbReference type="InterPro" id="IPR011990">
    <property type="entry name" value="TPR-like_helical_dom_sf"/>
</dbReference>
<feature type="region of interest" description="Disordered" evidence="1">
    <location>
        <begin position="93"/>
        <end position="117"/>
    </location>
</feature>
<gene>
    <name evidence="3" type="ORF">I7412_34700</name>
</gene>
<dbReference type="CDD" id="cd00118">
    <property type="entry name" value="LysM"/>
    <property type="match status" value="1"/>
</dbReference>
<feature type="compositionally biased region" description="Polar residues" evidence="1">
    <location>
        <begin position="368"/>
        <end position="385"/>
    </location>
</feature>
<keyword evidence="4" id="KW-1185">Reference proteome</keyword>
<keyword evidence="2" id="KW-0472">Membrane</keyword>
<feature type="region of interest" description="Disordered" evidence="1">
    <location>
        <begin position="450"/>
        <end position="470"/>
    </location>
</feature>
<feature type="compositionally biased region" description="Low complexity" evidence="1">
    <location>
        <begin position="901"/>
        <end position="923"/>
    </location>
</feature>
<evidence type="ECO:0000313" key="3">
    <source>
        <dbReference type="EMBL" id="MBL7632215.1"/>
    </source>
</evidence>
<sequence>MGEVLRSLLALTTLLGFLAGVPALLWTWRANPLPTTWQPDRWWNLLQAGYIHPDVAPNTLAAVAWLLWAWLTLCILWEIITQAVAATHRHQRAASRFTTGPPVAPAMPGPRGRHIGTPTPYHRVAAVSPAVPGRQTGASQATTGPASASRSARIRTAPRRGAPAPHAVRRGTARWVAAASVVITLLTSRAATASPTPATTHTPGPAPAATATASPTGWVHLPDDQQAADPAGTGPVLGTIGRAAGQDTAPPTTLVPTATSHIVQPGDTLWDITADAYPTATPAQLPTAVDTVFTTNRDATDPAGRHLTHPDLINPGMVLDLPTISPHTSPTQPAPDLPAPAGDPTTSAPPSAGDTGPTSEPAAPPSPQTADPSTSPFATSLPPGQTANSTPPAAGPPAPSAATSTATPVTTGPEGREDQDRLAVEPWQLIAGIGAGGLLAVALLVAVTHRRRRRDHQTTTSTTPPTPDPDAAALHTALLASTPADPTGRLEHALRALAALHADPHDDFGGPTPQVVLALPDGTLDVYLRDPLPATPDPWIADAHGQIWTLPPDADLPPVDPGTPPPCPALAQLGTQPDGAAVYADLEALGTLTLNPTDNNPTALVGLARALLATLALSPLAAAPAIHTFGLDPAGLAAEDRVHPAPDLTTLTTTATSETTGLRTDLATVAAPTTFTARATAPDDNWDPTIALVATPPTNDTDSDQLADLATLAGAGGTGLAVLQPAAPGHTSTWRLTLLHSDTPPNLATTNGNQHSHGDADPDRLTPNGTVDLADVNDFDEDDPDDDDEFGRQPRHPAGHSDEESTRTGGPRWRLDPLGLILTPPTLAAAELDALCTLLADVARPPIPAAPPAPSPTPGVPPVTDVRPLPPLPPGTPASGRSRADTGWIPDIPTWRPPAPAATATPASATVFPIWTPPATAAPADPPGDEPSTTSAATTDLPVPAAPAPEASLPASPSEPAGTLNGHTPARPASGDTPATPDSQTAMGPPPYVEPDWQIMIHLYGPADATNRAGTHPTPDLARGRTLEILAWLATHPGRTRTNLETAIWPDDKLLARSVNNQLGRARRLLVQLAGGHARAWIPTGQTRLHLHPAVTTDLDLLTHRLDYARRHRAHPKAAIPVLTDALDLITGTPALYEWIDAELGSILTTTAVRAAILLADLHLETGNPAAALDATTRGLEILPAHPELFALRLRAHHTAGDQLALTADYHAYLRTEQADPTWDGETNPDLAYLHRILTRKTAPKNDTRAR</sequence>
<feature type="compositionally biased region" description="Acidic residues" evidence="1">
    <location>
        <begin position="775"/>
        <end position="789"/>
    </location>
</feature>
<feature type="compositionally biased region" description="Low complexity" evidence="1">
    <location>
        <begin position="400"/>
        <end position="413"/>
    </location>
</feature>
<name>A0A937RNP5_9ACTN</name>
<organism evidence="3 4">
    <name type="scientific">Frankia nepalensis</name>
    <dbReference type="NCBI Taxonomy" id="1836974"/>
    <lineage>
        <taxon>Bacteria</taxon>
        <taxon>Bacillati</taxon>
        <taxon>Actinomycetota</taxon>
        <taxon>Actinomycetes</taxon>
        <taxon>Frankiales</taxon>
        <taxon>Frankiaceae</taxon>
        <taxon>Frankia</taxon>
    </lineage>
</organism>
<dbReference type="AlphaFoldDB" id="A0A937RNP5"/>
<feature type="compositionally biased region" description="Low complexity" evidence="1">
    <location>
        <begin position="191"/>
        <end position="216"/>
    </location>
</feature>
<feature type="transmembrane region" description="Helical" evidence="2">
    <location>
        <begin position="62"/>
        <end position="86"/>
    </location>
</feature>
<feature type="compositionally biased region" description="Polar residues" evidence="1">
    <location>
        <begin position="136"/>
        <end position="145"/>
    </location>
</feature>
<evidence type="ECO:0000313" key="4">
    <source>
        <dbReference type="Proteomes" id="UP000604475"/>
    </source>
</evidence>
<feature type="compositionally biased region" description="Polar residues" evidence="1">
    <location>
        <begin position="743"/>
        <end position="755"/>
    </location>
</feature>
<feature type="region of interest" description="Disordered" evidence="1">
    <location>
        <begin position="131"/>
        <end position="169"/>
    </location>
</feature>
<feature type="region of interest" description="Disordered" evidence="1">
    <location>
        <begin position="740"/>
        <end position="814"/>
    </location>
</feature>
<proteinExistence type="predicted"/>
<reference evidence="3" key="1">
    <citation type="submission" date="2020-12" db="EMBL/GenBank/DDBJ databases">
        <title>Genomic characterization of non-nitrogen-fixing Frankia strains.</title>
        <authorList>
            <person name="Carlos-Shanley C."/>
            <person name="Guerra T."/>
            <person name="Hahn D."/>
        </authorList>
    </citation>
    <scope>NUCLEOTIDE SEQUENCE</scope>
    <source>
        <strain evidence="3">CN6</strain>
    </source>
</reference>
<feature type="region of interest" description="Disordered" evidence="1">
    <location>
        <begin position="297"/>
        <end position="418"/>
    </location>
</feature>
<evidence type="ECO:0000256" key="2">
    <source>
        <dbReference type="SAM" id="Phobius"/>
    </source>
</evidence>
<evidence type="ECO:0008006" key="5">
    <source>
        <dbReference type="Google" id="ProtNLM"/>
    </source>
</evidence>
<feature type="region of interest" description="Disordered" evidence="1">
    <location>
        <begin position="191"/>
        <end position="232"/>
    </location>
</feature>
<dbReference type="EMBL" id="JAEACQ010000298">
    <property type="protein sequence ID" value="MBL7632215.1"/>
    <property type="molecule type" value="Genomic_DNA"/>
</dbReference>
<dbReference type="InterPro" id="IPR036779">
    <property type="entry name" value="LysM_dom_sf"/>
</dbReference>
<keyword evidence="2" id="KW-0812">Transmembrane</keyword>
<feature type="compositionally biased region" description="Pro residues" evidence="1">
    <location>
        <begin position="849"/>
        <end position="861"/>
    </location>
</feature>
<protein>
    <recommendedName>
        <fullName evidence="5">LysM domain-containing protein</fullName>
    </recommendedName>
</protein>
<feature type="compositionally biased region" description="Low complexity" evidence="1">
    <location>
        <begin position="948"/>
        <end position="961"/>
    </location>
</feature>
<keyword evidence="2" id="KW-1133">Transmembrane helix</keyword>
<accession>A0A937RNP5</accession>
<feature type="compositionally biased region" description="Low complexity" evidence="1">
    <location>
        <begin position="458"/>
        <end position="470"/>
    </location>
</feature>
<feature type="region of interest" description="Disordered" evidence="1">
    <location>
        <begin position="849"/>
        <end position="992"/>
    </location>
</feature>
<dbReference type="RefSeq" id="WP_203004008.1">
    <property type="nucleotide sequence ID" value="NZ_JADWYU010000154.1"/>
</dbReference>
<evidence type="ECO:0000256" key="1">
    <source>
        <dbReference type="SAM" id="MobiDB-lite"/>
    </source>
</evidence>
<feature type="transmembrane region" description="Helical" evidence="2">
    <location>
        <begin position="429"/>
        <end position="447"/>
    </location>
</feature>